<keyword evidence="6" id="KW-0812">Transmembrane</keyword>
<evidence type="ECO:0000256" key="5">
    <source>
        <dbReference type="SAM" id="MobiDB-lite"/>
    </source>
</evidence>
<dbReference type="PROSITE" id="PS00615">
    <property type="entry name" value="C_TYPE_LECTIN_1"/>
    <property type="match status" value="1"/>
</dbReference>
<comment type="caution">
    <text evidence="8">The sequence shown here is derived from an EMBL/GenBank/DDBJ whole genome shotgun (WGS) entry which is preliminary data.</text>
</comment>
<name>A0AAW2A4E1_CULAL</name>
<evidence type="ECO:0000256" key="2">
    <source>
        <dbReference type="ARBA" id="ARBA00023157"/>
    </source>
</evidence>
<evidence type="ECO:0000313" key="9">
    <source>
        <dbReference type="Proteomes" id="UP001479290"/>
    </source>
</evidence>
<organism evidence="8 9">
    <name type="scientific">Culter alburnus</name>
    <name type="common">Topmouth culter</name>
    <dbReference type="NCBI Taxonomy" id="194366"/>
    <lineage>
        <taxon>Eukaryota</taxon>
        <taxon>Metazoa</taxon>
        <taxon>Chordata</taxon>
        <taxon>Craniata</taxon>
        <taxon>Vertebrata</taxon>
        <taxon>Euteleostomi</taxon>
        <taxon>Actinopterygii</taxon>
        <taxon>Neopterygii</taxon>
        <taxon>Teleostei</taxon>
        <taxon>Ostariophysi</taxon>
        <taxon>Cypriniformes</taxon>
        <taxon>Xenocyprididae</taxon>
        <taxon>Xenocypridinae</taxon>
        <taxon>Culter</taxon>
    </lineage>
</organism>
<feature type="coiled-coil region" evidence="4">
    <location>
        <begin position="113"/>
        <end position="178"/>
    </location>
</feature>
<dbReference type="InterPro" id="IPR001304">
    <property type="entry name" value="C-type_lectin-like"/>
</dbReference>
<keyword evidence="3" id="KW-0325">Glycoprotein</keyword>
<dbReference type="InterPro" id="IPR018378">
    <property type="entry name" value="C-type_lectin_CS"/>
</dbReference>
<dbReference type="PROSITE" id="PS50041">
    <property type="entry name" value="C_TYPE_LECTIN_2"/>
    <property type="match status" value="1"/>
</dbReference>
<feature type="transmembrane region" description="Helical" evidence="6">
    <location>
        <begin position="66"/>
        <end position="90"/>
    </location>
</feature>
<accession>A0AAW2A4E1</accession>
<keyword evidence="6" id="KW-1133">Transmembrane helix</keyword>
<dbReference type="SUPFAM" id="SSF56436">
    <property type="entry name" value="C-type lectin-like"/>
    <property type="match status" value="1"/>
</dbReference>
<keyword evidence="9" id="KW-1185">Reference proteome</keyword>
<dbReference type="InterPro" id="IPR052309">
    <property type="entry name" value="C-type_Lectin_Domain_Fam1"/>
</dbReference>
<feature type="domain" description="C-type lectin" evidence="7">
    <location>
        <begin position="184"/>
        <end position="292"/>
    </location>
</feature>
<evidence type="ECO:0000313" key="8">
    <source>
        <dbReference type="EMBL" id="KAK9968252.1"/>
    </source>
</evidence>
<dbReference type="AlphaFoldDB" id="A0AAW2A4E1"/>
<dbReference type="Pfam" id="PF00059">
    <property type="entry name" value="Lectin_C"/>
    <property type="match status" value="1"/>
</dbReference>
<evidence type="ECO:0000256" key="4">
    <source>
        <dbReference type="SAM" id="Coils"/>
    </source>
</evidence>
<evidence type="ECO:0000256" key="3">
    <source>
        <dbReference type="ARBA" id="ARBA00023180"/>
    </source>
</evidence>
<evidence type="ECO:0000256" key="1">
    <source>
        <dbReference type="ARBA" id="ARBA00022734"/>
    </source>
</evidence>
<feature type="compositionally biased region" description="Polar residues" evidence="5">
    <location>
        <begin position="1"/>
        <end position="11"/>
    </location>
</feature>
<dbReference type="InterPro" id="IPR016186">
    <property type="entry name" value="C-type_lectin-like/link_sf"/>
</dbReference>
<dbReference type="PANTHER" id="PTHR46490">
    <property type="entry name" value="C-TYPE LECTIN DOMAIN FAMILY 12 MEMBER A-RELATED"/>
    <property type="match status" value="1"/>
</dbReference>
<keyword evidence="2" id="KW-1015">Disulfide bond</keyword>
<feature type="region of interest" description="Disordered" evidence="5">
    <location>
        <begin position="1"/>
        <end position="56"/>
    </location>
</feature>
<dbReference type="Gene3D" id="3.10.100.10">
    <property type="entry name" value="Mannose-Binding Protein A, subunit A"/>
    <property type="match status" value="1"/>
</dbReference>
<dbReference type="Proteomes" id="UP001479290">
    <property type="component" value="Unassembled WGS sequence"/>
</dbReference>
<dbReference type="GO" id="GO:0030246">
    <property type="term" value="F:carbohydrate binding"/>
    <property type="evidence" value="ECO:0007669"/>
    <property type="project" value="UniProtKB-KW"/>
</dbReference>
<feature type="compositionally biased region" description="Acidic residues" evidence="5">
    <location>
        <begin position="15"/>
        <end position="29"/>
    </location>
</feature>
<gene>
    <name evidence="8" type="ORF">ABG768_002586</name>
</gene>
<dbReference type="PANTHER" id="PTHR46490:SF6">
    <property type="entry name" value="ASIALOGLYCOPROTEIN RECEPTOR 1-LIKE-RELATED"/>
    <property type="match status" value="1"/>
</dbReference>
<sequence length="300" mass="34958">MSESIYGNVNTDGIYEMDGEDGEDGEEMTSDANADTIKSHDVRRRTKNQTPQHTGSDYVKIRSSRAAAVCLMLLCVLLLTAVIVLCVQLFTNIDLFQFKSKNIMEERELLTKITNLKEERELLLTKITNLTEQRDKLLSKNTNLTNERDGILSKNDNLTKQRDQLNHERNELVKTLNETDGWLYYKFSFYFISNVKRSWTESRKYCTERGADLIIINNREEQEFANKISSHTEFWIGLNEEDKWKWVDGTNMISGFWGSREPNGGTAENCAVSYSSGWYDYQCNYKYKWICEKGFVKYHI</sequence>
<keyword evidence="6" id="KW-0472">Membrane</keyword>
<reference evidence="8 9" key="1">
    <citation type="submission" date="2024-05" db="EMBL/GenBank/DDBJ databases">
        <title>A high-quality chromosomal-level genome assembly of Topmouth culter (Culter alburnus).</title>
        <authorList>
            <person name="Zhao H."/>
        </authorList>
    </citation>
    <scope>NUCLEOTIDE SEQUENCE [LARGE SCALE GENOMIC DNA]</scope>
    <source>
        <strain evidence="8">CATC2023</strain>
        <tissue evidence="8">Muscle</tissue>
    </source>
</reference>
<evidence type="ECO:0000256" key="6">
    <source>
        <dbReference type="SAM" id="Phobius"/>
    </source>
</evidence>
<proteinExistence type="predicted"/>
<dbReference type="SMART" id="SM00034">
    <property type="entry name" value="CLECT"/>
    <property type="match status" value="1"/>
</dbReference>
<dbReference type="CDD" id="cd03590">
    <property type="entry name" value="CLECT_DC-SIGN_like"/>
    <property type="match status" value="1"/>
</dbReference>
<dbReference type="EMBL" id="JAWDJR010000010">
    <property type="protein sequence ID" value="KAK9968252.1"/>
    <property type="molecule type" value="Genomic_DNA"/>
</dbReference>
<dbReference type="InterPro" id="IPR033989">
    <property type="entry name" value="CD209-like_CTLD"/>
</dbReference>
<dbReference type="InterPro" id="IPR016187">
    <property type="entry name" value="CTDL_fold"/>
</dbReference>
<keyword evidence="4" id="KW-0175">Coiled coil</keyword>
<keyword evidence="1" id="KW-0430">Lectin</keyword>
<evidence type="ECO:0000259" key="7">
    <source>
        <dbReference type="PROSITE" id="PS50041"/>
    </source>
</evidence>
<protein>
    <recommendedName>
        <fullName evidence="7">C-type lectin domain-containing protein</fullName>
    </recommendedName>
</protein>